<dbReference type="PANTHER" id="PTHR43308">
    <property type="entry name" value="OUTER MEMBRANE PROTEIN ALPHA-RELATED"/>
    <property type="match status" value="1"/>
</dbReference>
<dbReference type="PROSITE" id="PS51272">
    <property type="entry name" value="SLH"/>
    <property type="match status" value="2"/>
</dbReference>
<comment type="caution">
    <text evidence="6">The sequence shown here is derived from an EMBL/GenBank/DDBJ whole genome shotgun (WGS) entry which is preliminary data.</text>
</comment>
<evidence type="ECO:0000259" key="5">
    <source>
        <dbReference type="PROSITE" id="PS51272"/>
    </source>
</evidence>
<gene>
    <name evidence="6" type="ORF">PAECIP111892_05462</name>
</gene>
<name>A0ABN8H435_9BACL</name>
<dbReference type="NCBIfam" id="NF012211">
    <property type="entry name" value="tand_rpt_95"/>
    <property type="match status" value="6"/>
</dbReference>
<feature type="region of interest" description="Disordered" evidence="2">
    <location>
        <begin position="1703"/>
        <end position="1725"/>
    </location>
</feature>
<dbReference type="RefSeq" id="WP_236337346.1">
    <property type="nucleotide sequence ID" value="NZ_CAKMMG010000014.1"/>
</dbReference>
<reference evidence="6" key="1">
    <citation type="submission" date="2022-01" db="EMBL/GenBank/DDBJ databases">
        <authorList>
            <person name="Criscuolo A."/>
        </authorList>
    </citation>
    <scope>NUCLEOTIDE SEQUENCE</scope>
    <source>
        <strain evidence="6">CIP111892</strain>
    </source>
</reference>
<dbReference type="InterPro" id="IPR008969">
    <property type="entry name" value="CarboxyPept-like_regulatory"/>
</dbReference>
<feature type="domain" description="SLH" evidence="5">
    <location>
        <begin position="1560"/>
        <end position="1623"/>
    </location>
</feature>
<comment type="similarity">
    <text evidence="1">Belongs to the intimin/invasin family.</text>
</comment>
<dbReference type="SUPFAM" id="SSF49373">
    <property type="entry name" value="Invasin/intimin cell-adhesion fragments"/>
    <property type="match status" value="1"/>
</dbReference>
<feature type="domain" description="SLH" evidence="5">
    <location>
        <begin position="1625"/>
        <end position="1683"/>
    </location>
</feature>
<protein>
    <recommendedName>
        <fullName evidence="8">Tandem-95 repeat protein</fullName>
    </recommendedName>
</protein>
<dbReference type="Pfam" id="PF02369">
    <property type="entry name" value="Big_1"/>
    <property type="match status" value="1"/>
</dbReference>
<organism evidence="6 7">
    <name type="scientific">Paenibacillus auburnensis</name>
    <dbReference type="NCBI Taxonomy" id="2905649"/>
    <lineage>
        <taxon>Bacteria</taxon>
        <taxon>Bacillati</taxon>
        <taxon>Bacillota</taxon>
        <taxon>Bacilli</taxon>
        <taxon>Bacillales</taxon>
        <taxon>Paenibacillaceae</taxon>
        <taxon>Paenibacillus</taxon>
    </lineage>
</organism>
<evidence type="ECO:0000313" key="6">
    <source>
        <dbReference type="EMBL" id="CAH1224286.1"/>
    </source>
</evidence>
<evidence type="ECO:0000259" key="4">
    <source>
        <dbReference type="PROSITE" id="PS51127"/>
    </source>
</evidence>
<dbReference type="PROSITE" id="PS51127">
    <property type="entry name" value="BIG1"/>
    <property type="match status" value="1"/>
</dbReference>
<dbReference type="InterPro" id="IPR003344">
    <property type="entry name" value="Big_1_dom"/>
</dbReference>
<dbReference type="PANTHER" id="PTHR43308:SF5">
    <property type="entry name" value="S-LAYER PROTEIN _ PEPTIDOGLYCAN ENDO-BETA-N-ACETYLGLUCOSAMINIDASE"/>
    <property type="match status" value="1"/>
</dbReference>
<feature type="domain" description="Big-1" evidence="4">
    <location>
        <begin position="965"/>
        <end position="1049"/>
    </location>
</feature>
<dbReference type="InterPro" id="IPR051465">
    <property type="entry name" value="Cell_Envelope_Struct_Comp"/>
</dbReference>
<dbReference type="Pfam" id="PF17963">
    <property type="entry name" value="Big_9"/>
    <property type="match status" value="6"/>
</dbReference>
<proteinExistence type="inferred from homology"/>
<feature type="chain" id="PRO_5045314472" description="Tandem-95 repeat protein" evidence="3">
    <location>
        <begin position="33"/>
        <end position="1725"/>
    </location>
</feature>
<evidence type="ECO:0000313" key="7">
    <source>
        <dbReference type="Proteomes" id="UP000838324"/>
    </source>
</evidence>
<evidence type="ECO:0000256" key="3">
    <source>
        <dbReference type="SAM" id="SignalP"/>
    </source>
</evidence>
<evidence type="ECO:0000256" key="2">
    <source>
        <dbReference type="SAM" id="MobiDB-lite"/>
    </source>
</evidence>
<dbReference type="Gene3D" id="2.60.40.1120">
    <property type="entry name" value="Carboxypeptidase-like, regulatory domain"/>
    <property type="match status" value="1"/>
</dbReference>
<dbReference type="SUPFAM" id="SSF49464">
    <property type="entry name" value="Carboxypeptidase regulatory domain-like"/>
    <property type="match status" value="2"/>
</dbReference>
<feature type="signal peptide" evidence="3">
    <location>
        <begin position="1"/>
        <end position="32"/>
    </location>
</feature>
<dbReference type="Pfam" id="PF00395">
    <property type="entry name" value="SLH"/>
    <property type="match status" value="3"/>
</dbReference>
<dbReference type="Proteomes" id="UP000838324">
    <property type="component" value="Unassembled WGS sequence"/>
</dbReference>
<sequence>MKFRAIKKTAISLLALLLLTMTFLPQVRSVYASGLDLTGTGNGWLTVYPKNSQFDYVGDQQTGSGSVAQDIVGDANNPPFYVNYDSAAGEIGFRIRVNNLDGTQKDKFTSFAFVGVDANGNGGIDFFLGVYNPTNNNGKIGIYNADPNKANTSPSTTGIINPALISYVPSANQNYSLMQATGSSFSGDSDYFVTFKVKVADINTAMASRGITVTATSPLQYIIGTAAQDNSFNQDIAGTQGISTNDTTTWKDLGVFSPPVNVTGTILNTAPSAVADTLTVAENGSGSLTVTANDTDAENGLVPSTVKLNTLPSHGTVTVGTNGQVTYTPNEGYSGSDSFTYTVKDTDGAESNPATVSVTVTAAPILNTAPSAVADTLTVAENGSGSVTVTANDTDAENGLVPSTVAIKTQPSHGSATVGANGQVTYTPNEGYSGSDSFTYTVKDTDGAESNPATVSVTVTAAPILNTAPSAVADTLTVAENGSGSVTVTANDTDAENGLVPSTVKLKTLPSHGTATVDTNGQVTYTPNAGYSGSDSFTYTVKDTDGAESNPATVSVTVTAPPVLNTAPSAVADTLTVAENGSGSLAVTANDTDAENGLDPSTVAIKTQPSHGKATVGTNGQVTYTPNEGYSGSDSFTYTVLDTDGAESNPATVSVTVTVAPILNTAPSAAADTLTLAENGSGSVTVTANDSDAEDGLDPSTVAIKTQPSHGTVIVGTNGQVMYTPNAGYSGSDSFTYTVKDTDGAESNPATVSVTVTAANGIPAALPQLVEINEGAVAVTVILEGTDRETITGLVYQITTQPSQGTLTLQSGNIYLYTPAPGFTSGTDSFSFTVTDGNGQTSPPVQVTIQMNKALNGWVGNKLEGDPSVVNAVPGYPLKFSAVSPLSAHEVKATIGGGTVSLELANPATFLQDGYKRWESTGYLLTTPLAAGSYTVMFQAFKADGTPLPAETRLADNGFQVLAHSLALTASPDRIVGDGRSTTELAAVLTDSSGNPVPDTEVVFSVPSGLGTFVGADRVRTDAQGRAATTYRSADLSSNQEQKVRVEAAAIDLTKGLYAKDDILVTFQPAVISGVITRGAAGEKIAGATVRVTLDLNGDNIITPGVDFDETVVTGADGFYSLPVPKGNALYTIAVTQTVNVGGVLTPVTYTQTAAVGSVSGTGQESYDSTKTATGIILMKQPAGGTGMISGDLVKKTKVYLKDAATGLYILENGSPKAFPAQQNGVFSAEGLGLGTYVMEIRYEVEPGQEIIIQKSEVNVTANGEMNISEELIDPYGAITNSLTGVPVEGANVTLYYANTARNGSKGGKTVTLPAIPGFAPNDNASPEQISDPQGLYAYMVYPHTDYYLVVTKSGYETYTSPTIAVELEIVRHDIPLNPIGAAAIPGSSPVNATITPVVAVSLDRNLIEEGGTSAITVEYAQTGKGTLTGGTVTVTLPEGAVVVNADGGTVAGNTVTWPVGTLAPNQHGTHRIEVKWPQLSKAEQEYEVTAALSAGSQTQAANAASSAKLKVFSSRYGELKHQRYILGYPDGQFKPAKSLTRAELAAIVARLTENAAHSGSSTYTDVPGSHWAADYIMIATRQGYFSGYADGTFRPEAPVTRGELAAVMAKFLKIDLTAAASAHFTDLGGHWAANAIEQLYNSKFLSGYPDATFKPDLKITRAEAVTMINRMLYRGPLTGIEPQFPDVPATYWGFGDIQEATQSHESKREGDEEVWVKTLTSDER</sequence>
<dbReference type="Gene3D" id="2.60.40.10">
    <property type="entry name" value="Immunoglobulins"/>
    <property type="match status" value="1"/>
</dbReference>
<keyword evidence="3" id="KW-0732">Signal</keyword>
<dbReference type="InterPro" id="IPR013783">
    <property type="entry name" value="Ig-like_fold"/>
</dbReference>
<dbReference type="Gene3D" id="2.60.40.3440">
    <property type="match status" value="6"/>
</dbReference>
<accession>A0ABN8H435</accession>
<evidence type="ECO:0008006" key="8">
    <source>
        <dbReference type="Google" id="ProtNLM"/>
    </source>
</evidence>
<keyword evidence="7" id="KW-1185">Reference proteome</keyword>
<dbReference type="EMBL" id="CAKMMG010000014">
    <property type="protein sequence ID" value="CAH1224286.1"/>
    <property type="molecule type" value="Genomic_DNA"/>
</dbReference>
<dbReference type="SMART" id="SM00634">
    <property type="entry name" value="BID_1"/>
    <property type="match status" value="1"/>
</dbReference>
<evidence type="ECO:0000256" key="1">
    <source>
        <dbReference type="ARBA" id="ARBA00010116"/>
    </source>
</evidence>
<dbReference type="InterPro" id="IPR008964">
    <property type="entry name" value="Invasin/intimin_cell_adhesion"/>
</dbReference>
<dbReference type="InterPro" id="IPR001119">
    <property type="entry name" value="SLH_dom"/>
</dbReference>